<accession>A0A4U1HTG7</accession>
<reference evidence="4 5" key="1">
    <citation type="submission" date="2019-04" db="EMBL/GenBank/DDBJ databases">
        <title>Trinickia sp. 7GSK02, isolated from subtropical forest soil.</title>
        <authorList>
            <person name="Gao Z.-H."/>
            <person name="Qiu L.-H."/>
        </authorList>
    </citation>
    <scope>NUCLEOTIDE SEQUENCE [LARGE SCALE GENOMIC DNA]</scope>
    <source>
        <strain evidence="4 5">7GSK02</strain>
    </source>
</reference>
<dbReference type="Proteomes" id="UP000305539">
    <property type="component" value="Unassembled WGS sequence"/>
</dbReference>
<comment type="caution">
    <text evidence="4">The sequence shown here is derived from an EMBL/GenBank/DDBJ whole genome shotgun (WGS) entry which is preliminary data.</text>
</comment>
<dbReference type="AlphaFoldDB" id="A0A4U1HTG7"/>
<organism evidence="4 5">
    <name type="scientific">Trinickia terrae</name>
    <dbReference type="NCBI Taxonomy" id="2571161"/>
    <lineage>
        <taxon>Bacteria</taxon>
        <taxon>Pseudomonadati</taxon>
        <taxon>Pseudomonadota</taxon>
        <taxon>Betaproteobacteria</taxon>
        <taxon>Burkholderiales</taxon>
        <taxon>Burkholderiaceae</taxon>
        <taxon>Trinickia</taxon>
    </lineage>
</organism>
<evidence type="ECO:0000256" key="2">
    <source>
        <dbReference type="SAM" id="SignalP"/>
    </source>
</evidence>
<protein>
    <submittedName>
        <fullName evidence="4">Type II secretory pathway protein</fullName>
    </submittedName>
</protein>
<keyword evidence="5" id="KW-1185">Reference proteome</keyword>
<evidence type="ECO:0000313" key="5">
    <source>
        <dbReference type="Proteomes" id="UP000305539"/>
    </source>
</evidence>
<feature type="signal peptide" evidence="2">
    <location>
        <begin position="1"/>
        <end position="19"/>
    </location>
</feature>
<evidence type="ECO:0000313" key="4">
    <source>
        <dbReference type="EMBL" id="TKC83428.1"/>
    </source>
</evidence>
<dbReference type="Pfam" id="PF00263">
    <property type="entry name" value="Secretin"/>
    <property type="match status" value="1"/>
</dbReference>
<evidence type="ECO:0000259" key="3">
    <source>
        <dbReference type="Pfam" id="PF00263"/>
    </source>
</evidence>
<keyword evidence="2" id="KW-0732">Signal</keyword>
<gene>
    <name evidence="4" type="ORF">FAZ69_23335</name>
</gene>
<sequence>MKRVAWVVCGLLLSWSVFAVEAVPPIPTLPVPSASGVVSEQLPSVPLRPLPRVNGGAFDLRFVNVGQLVDLLYGEAMHVPHVISSEVLQDTRQVSFQYDGKAGDLRAFVKVFLDSQGFEVNTRNGVDFVSKKSGATPVDRETYVYTPRYRSADYLLKLVQPLFGDRVSSMAQMPVPSTTRNPASGAAAGIPTAASDAMQVSQGPTVSAADQLVFSGPASDVKQLKALLPQLDTAVGEVVVRGWAYEVDDTDGGNTGFSIVSKLLGVGVQLGSGTTQADSTALQFGAGRLGFTISALASDSRFHEVSSPNVRCVSGQQVKLNVGQRVPTVSSVSYQGTSGTPVQSVEYQDAGVIFNVTPTVLQDAIQLAIDEEISSFEATTTGVNNSPTKSTRSLQTVAALKDGEVIVLGGLIQDSDSETHSRERFLPAFLGGHTRSKGRTEVVLVLQVQKV</sequence>
<dbReference type="PANTHER" id="PTHR30332:SF17">
    <property type="entry name" value="TYPE IV PILIATION SYSTEM PROTEIN DR_0774-RELATED"/>
    <property type="match status" value="1"/>
</dbReference>
<dbReference type="EMBL" id="SWJE01000014">
    <property type="protein sequence ID" value="TKC83428.1"/>
    <property type="molecule type" value="Genomic_DNA"/>
</dbReference>
<proteinExistence type="inferred from homology"/>
<dbReference type="PRINTS" id="PR01032">
    <property type="entry name" value="PHAGEIV"/>
</dbReference>
<dbReference type="RefSeq" id="WP_136897470.1">
    <property type="nucleotide sequence ID" value="NZ_SWJE01000014.1"/>
</dbReference>
<evidence type="ECO:0000256" key="1">
    <source>
        <dbReference type="RuleBase" id="RU004003"/>
    </source>
</evidence>
<dbReference type="InterPro" id="IPR050810">
    <property type="entry name" value="Bact_Secretion_Sys_Channel"/>
</dbReference>
<dbReference type="OrthoDB" id="8981785at2"/>
<dbReference type="InterPro" id="IPR004846">
    <property type="entry name" value="T2SS/T3SS_dom"/>
</dbReference>
<comment type="similarity">
    <text evidence="1">Belongs to the bacterial secretin family.</text>
</comment>
<dbReference type="GO" id="GO:0015627">
    <property type="term" value="C:type II protein secretion system complex"/>
    <property type="evidence" value="ECO:0007669"/>
    <property type="project" value="TreeGrafter"/>
</dbReference>
<feature type="domain" description="Type II/III secretion system secretin-like" evidence="3">
    <location>
        <begin position="295"/>
        <end position="422"/>
    </location>
</feature>
<dbReference type="PANTHER" id="PTHR30332">
    <property type="entry name" value="PROBABLE GENERAL SECRETION PATHWAY PROTEIN D"/>
    <property type="match status" value="1"/>
</dbReference>
<dbReference type="GO" id="GO:0009306">
    <property type="term" value="P:protein secretion"/>
    <property type="evidence" value="ECO:0007669"/>
    <property type="project" value="InterPro"/>
</dbReference>
<feature type="chain" id="PRO_5020197056" evidence="2">
    <location>
        <begin position="20"/>
        <end position="451"/>
    </location>
</feature>
<name>A0A4U1HTG7_9BURK</name>